<feature type="chain" id="PRO_5038032553" description="G8 domain-containing protein" evidence="1">
    <location>
        <begin position="19"/>
        <end position="331"/>
    </location>
</feature>
<dbReference type="EMBL" id="SUVG01000007">
    <property type="protein sequence ID" value="MBE6421724.1"/>
    <property type="molecule type" value="Genomic_DNA"/>
</dbReference>
<sequence>MKKLLVLFLLFSAVVCHGEIVSEVSFNPSRMGDYRYLKVANSATLVGGLETNDLNISSGGTVRMKLGSTAPQYFTISGGGTAQTSPRSVDGASGSEIYMPNTVFSGDSSAYIPNVFVRGGEGTFKDGNSVVSNTMDGNSVLLQRANTLSGGDVEIAGDGGSSISLHSAGTTKGFWLHGNDIPYPKGSSSLEGATSISSCTLKWEERTTAETTPKKVKVLSLANCTFGSSSTPPSGGESKFSCGVVYEKAKQTFRYTDAFGHVNCLNAQTGTCPSHIVPGVKMNMEHGGLDCTYQAYCPWSGYTGQTYEGYIIKLGLKNTGESCTADQVVWL</sequence>
<keyword evidence="1" id="KW-0732">Signal</keyword>
<protein>
    <recommendedName>
        <fullName evidence="4">G8 domain-containing protein</fullName>
    </recommendedName>
</protein>
<dbReference type="AlphaFoldDB" id="A0A928DRF4"/>
<evidence type="ECO:0000313" key="3">
    <source>
        <dbReference type="Proteomes" id="UP000725649"/>
    </source>
</evidence>
<accession>A0A928DRF4</accession>
<reference evidence="2" key="1">
    <citation type="submission" date="2019-04" db="EMBL/GenBank/DDBJ databases">
        <title>Evolution of Biomass-Degrading Anaerobic Consortia Revealed by Metagenomics.</title>
        <authorList>
            <person name="Peng X."/>
        </authorList>
    </citation>
    <scope>NUCLEOTIDE SEQUENCE</scope>
    <source>
        <strain evidence="2">SIG66</strain>
    </source>
</reference>
<name>A0A928DRF4_9BACT</name>
<feature type="signal peptide" evidence="1">
    <location>
        <begin position="1"/>
        <end position="18"/>
    </location>
</feature>
<dbReference type="Proteomes" id="UP000725649">
    <property type="component" value="Unassembled WGS sequence"/>
</dbReference>
<gene>
    <name evidence="2" type="ORF">E7027_06350</name>
</gene>
<evidence type="ECO:0000256" key="1">
    <source>
        <dbReference type="SAM" id="SignalP"/>
    </source>
</evidence>
<evidence type="ECO:0008006" key="4">
    <source>
        <dbReference type="Google" id="ProtNLM"/>
    </source>
</evidence>
<organism evidence="2 3">
    <name type="scientific">Candidatus Avelusimicrobium gallicola</name>
    <dbReference type="NCBI Taxonomy" id="2562704"/>
    <lineage>
        <taxon>Bacteria</taxon>
        <taxon>Pseudomonadati</taxon>
        <taxon>Elusimicrobiota</taxon>
        <taxon>Elusimicrobia</taxon>
        <taxon>Elusimicrobiales</taxon>
        <taxon>Elusimicrobiaceae</taxon>
        <taxon>Candidatus Avelusimicrobium</taxon>
    </lineage>
</organism>
<proteinExistence type="predicted"/>
<evidence type="ECO:0000313" key="2">
    <source>
        <dbReference type="EMBL" id="MBE6421724.1"/>
    </source>
</evidence>
<comment type="caution">
    <text evidence="2">The sequence shown here is derived from an EMBL/GenBank/DDBJ whole genome shotgun (WGS) entry which is preliminary data.</text>
</comment>